<organism evidence="2">
    <name type="scientific">Siphoviridae sp. ct2773</name>
    <dbReference type="NCBI Taxonomy" id="2826275"/>
    <lineage>
        <taxon>Viruses</taxon>
        <taxon>Duplodnaviria</taxon>
        <taxon>Heunggongvirae</taxon>
        <taxon>Uroviricota</taxon>
        <taxon>Caudoviricetes</taxon>
    </lineage>
</organism>
<evidence type="ECO:0000313" key="2">
    <source>
        <dbReference type="EMBL" id="DAE21771.1"/>
    </source>
</evidence>
<reference evidence="2" key="1">
    <citation type="journal article" date="2021" name="Proc. Natl. Acad. Sci. U.S.A.">
        <title>A Catalog of Tens of Thousands of Viruses from Human Metagenomes Reveals Hidden Associations with Chronic Diseases.</title>
        <authorList>
            <person name="Tisza M.J."/>
            <person name="Buck C.B."/>
        </authorList>
    </citation>
    <scope>NUCLEOTIDE SEQUENCE</scope>
    <source>
        <strain evidence="2">Ct2773</strain>
    </source>
</reference>
<accession>A0A8S5QSJ4</accession>
<feature type="compositionally biased region" description="Basic residues" evidence="1">
    <location>
        <begin position="23"/>
        <end position="33"/>
    </location>
</feature>
<proteinExistence type="predicted"/>
<sequence>MRRNHHRRQQDGLSAQPAVGHGGVRHRAVPLMP</sequence>
<feature type="region of interest" description="Disordered" evidence="1">
    <location>
        <begin position="1"/>
        <end position="33"/>
    </location>
</feature>
<evidence type="ECO:0000256" key="1">
    <source>
        <dbReference type="SAM" id="MobiDB-lite"/>
    </source>
</evidence>
<protein>
    <submittedName>
        <fullName evidence="2">Uncharacterized protein</fullName>
    </submittedName>
</protein>
<dbReference type="EMBL" id="BK015717">
    <property type="protein sequence ID" value="DAE21771.1"/>
    <property type="molecule type" value="Genomic_DNA"/>
</dbReference>
<name>A0A8S5QSJ4_9CAUD</name>